<dbReference type="PANTHER" id="PTHR43046">
    <property type="entry name" value="GDP-MANNOSE MANNOSYL HYDROLASE"/>
    <property type="match status" value="1"/>
</dbReference>
<dbReference type="SUPFAM" id="SSF55811">
    <property type="entry name" value="Nudix"/>
    <property type="match status" value="1"/>
</dbReference>
<dbReference type="PROSITE" id="PS00893">
    <property type="entry name" value="NUDIX_BOX"/>
    <property type="match status" value="1"/>
</dbReference>
<protein>
    <recommendedName>
        <fullName evidence="4">Nudix hydrolase domain-containing protein</fullName>
    </recommendedName>
</protein>
<accession>A0A066RPL6</accession>
<name>A0A066RPL6_9GAMM</name>
<dbReference type="InterPro" id="IPR020084">
    <property type="entry name" value="NUDIX_hydrolase_CS"/>
</dbReference>
<dbReference type="AlphaFoldDB" id="A0A066RPL6"/>
<evidence type="ECO:0000256" key="3">
    <source>
        <dbReference type="RuleBase" id="RU003476"/>
    </source>
</evidence>
<comment type="cofactor">
    <cofactor evidence="1">
        <name>Mg(2+)</name>
        <dbReference type="ChEBI" id="CHEBI:18420"/>
    </cofactor>
</comment>
<evidence type="ECO:0000259" key="4">
    <source>
        <dbReference type="PROSITE" id="PS51462"/>
    </source>
</evidence>
<dbReference type="PRINTS" id="PR00502">
    <property type="entry name" value="NUDIXFAMILY"/>
</dbReference>
<dbReference type="EMBL" id="JMIB01000057">
    <property type="protein sequence ID" value="KDM89617.1"/>
    <property type="molecule type" value="Genomic_DNA"/>
</dbReference>
<reference evidence="5 6" key="1">
    <citation type="submission" date="2014-04" db="EMBL/GenBank/DDBJ databases">
        <title>Draft genome sequence of Photobacterium halotolerans S2753: a solonamide, ngercheumicin and holomycin producer.</title>
        <authorList>
            <person name="Machado H.R."/>
            <person name="Gram L."/>
        </authorList>
    </citation>
    <scope>NUCLEOTIDE SEQUENCE [LARGE SCALE GENOMIC DNA]</scope>
    <source>
        <strain evidence="5 6">S2753</strain>
    </source>
</reference>
<comment type="similarity">
    <text evidence="3">Belongs to the Nudix hydrolase family.</text>
</comment>
<evidence type="ECO:0000313" key="5">
    <source>
        <dbReference type="EMBL" id="KDM89617.1"/>
    </source>
</evidence>
<dbReference type="GO" id="GO:0016787">
    <property type="term" value="F:hydrolase activity"/>
    <property type="evidence" value="ECO:0007669"/>
    <property type="project" value="UniProtKB-KW"/>
</dbReference>
<proteinExistence type="inferred from homology"/>
<evidence type="ECO:0000256" key="2">
    <source>
        <dbReference type="ARBA" id="ARBA00022801"/>
    </source>
</evidence>
<dbReference type="Gene3D" id="3.90.79.10">
    <property type="entry name" value="Nucleoside Triphosphate Pyrophosphohydrolase"/>
    <property type="match status" value="1"/>
</dbReference>
<keyword evidence="2 3" id="KW-0378">Hydrolase</keyword>
<dbReference type="InterPro" id="IPR000086">
    <property type="entry name" value="NUDIX_hydrolase_dom"/>
</dbReference>
<dbReference type="InterPro" id="IPR020476">
    <property type="entry name" value="Nudix_hydrolase"/>
</dbReference>
<evidence type="ECO:0000313" key="6">
    <source>
        <dbReference type="Proteomes" id="UP000027192"/>
    </source>
</evidence>
<comment type="caution">
    <text evidence="5">The sequence shown here is derived from an EMBL/GenBank/DDBJ whole genome shotgun (WGS) entry which is preliminary data.</text>
</comment>
<keyword evidence="6" id="KW-1185">Reference proteome</keyword>
<dbReference type="Proteomes" id="UP000027192">
    <property type="component" value="Unassembled WGS sequence"/>
</dbReference>
<dbReference type="RefSeq" id="WP_152548139.1">
    <property type="nucleotide sequence ID" value="NZ_JAGSGC010000009.1"/>
</dbReference>
<organism evidence="5 6">
    <name type="scientific">Photobacterium galatheae</name>
    <dbReference type="NCBI Taxonomy" id="1654360"/>
    <lineage>
        <taxon>Bacteria</taxon>
        <taxon>Pseudomonadati</taxon>
        <taxon>Pseudomonadota</taxon>
        <taxon>Gammaproteobacteria</taxon>
        <taxon>Vibrionales</taxon>
        <taxon>Vibrionaceae</taxon>
        <taxon>Photobacterium</taxon>
    </lineage>
</organism>
<sequence>MSLHYSSRALIQVQDKILLVRRIGERMSFLPGGHVELGEAAATALVREIAEETGLNVIVGSLIGVAENDWLEGGQPQAEIALVFRAKLEGISEALKVESKEPHLEFFWAEVAALDEYQLYPVALRDLIRGGMHHYQGFVASDLDK</sequence>
<dbReference type="PROSITE" id="PS51462">
    <property type="entry name" value="NUDIX"/>
    <property type="match status" value="1"/>
</dbReference>
<dbReference type="OrthoDB" id="9787476at2"/>
<evidence type="ECO:0000256" key="1">
    <source>
        <dbReference type="ARBA" id="ARBA00001946"/>
    </source>
</evidence>
<feature type="domain" description="Nudix hydrolase" evidence="4">
    <location>
        <begin position="2"/>
        <end position="140"/>
    </location>
</feature>
<dbReference type="STRING" id="1654360.EA58_21515"/>
<dbReference type="Pfam" id="PF00293">
    <property type="entry name" value="NUDIX"/>
    <property type="match status" value="1"/>
</dbReference>
<gene>
    <name evidence="5" type="ORF">EA58_21515</name>
</gene>
<dbReference type="PANTHER" id="PTHR43046:SF14">
    <property type="entry name" value="MUTT_NUDIX FAMILY PROTEIN"/>
    <property type="match status" value="1"/>
</dbReference>
<dbReference type="InterPro" id="IPR015797">
    <property type="entry name" value="NUDIX_hydrolase-like_dom_sf"/>
</dbReference>